<accession>A0A1F7SJR9</accession>
<dbReference type="EMBL" id="MGDI01000017">
    <property type="protein sequence ID" value="OGL54036.1"/>
    <property type="molecule type" value="Genomic_DNA"/>
</dbReference>
<gene>
    <name evidence="3" type="ORF">A3G31_04220</name>
</gene>
<dbReference type="PANTHER" id="PTHR12526">
    <property type="entry name" value="GLYCOSYLTRANSFERASE"/>
    <property type="match status" value="1"/>
</dbReference>
<dbReference type="PANTHER" id="PTHR12526:SF630">
    <property type="entry name" value="GLYCOSYLTRANSFERASE"/>
    <property type="match status" value="1"/>
</dbReference>
<dbReference type="Pfam" id="PF00534">
    <property type="entry name" value="Glycos_transf_1"/>
    <property type="match status" value="1"/>
</dbReference>
<dbReference type="GO" id="GO:0016757">
    <property type="term" value="F:glycosyltransferase activity"/>
    <property type="evidence" value="ECO:0007669"/>
    <property type="project" value="InterPro"/>
</dbReference>
<evidence type="ECO:0000259" key="1">
    <source>
        <dbReference type="Pfam" id="PF00534"/>
    </source>
</evidence>
<proteinExistence type="predicted"/>
<dbReference type="Gene3D" id="3.40.50.2000">
    <property type="entry name" value="Glycogen Phosphorylase B"/>
    <property type="match status" value="2"/>
</dbReference>
<dbReference type="SUPFAM" id="SSF53756">
    <property type="entry name" value="UDP-Glycosyltransferase/glycogen phosphorylase"/>
    <property type="match status" value="1"/>
</dbReference>
<evidence type="ECO:0000313" key="4">
    <source>
        <dbReference type="Proteomes" id="UP000178082"/>
    </source>
</evidence>
<dbReference type="Proteomes" id="UP000178082">
    <property type="component" value="Unassembled WGS sequence"/>
</dbReference>
<feature type="domain" description="Glycosyl transferase family 1" evidence="1">
    <location>
        <begin position="186"/>
        <end position="350"/>
    </location>
</feature>
<organism evidence="3 4">
    <name type="scientific">Candidatus Schekmanbacteria bacterium RIFCSPLOWO2_12_FULL_38_15</name>
    <dbReference type="NCBI Taxonomy" id="1817883"/>
    <lineage>
        <taxon>Bacteria</taxon>
        <taxon>Candidatus Schekmaniibacteriota</taxon>
    </lineage>
</organism>
<protein>
    <submittedName>
        <fullName evidence="3">Uncharacterized protein</fullName>
    </submittedName>
</protein>
<dbReference type="InterPro" id="IPR028098">
    <property type="entry name" value="Glyco_trans_4-like_N"/>
</dbReference>
<sequence length="375" mass="41990">MQKLNIVQIISSYHLTGAATPTLALASGLQRLGHNIIFLCSSLKKNLVLDARNRGVNAQTSLSLERSANPLKILSDISRLSGIIDKNRIDIIHTHLSHDHWISMLSLFLSKTKPKIIRTIHNQKAAIKRADSRILYSGGCNAITTISEFHKSQILRNFRINDEKIKVIYGSVDTKYFNSSLSPLRIREELSIPQNSPVIGLVSRFKPGRGHDLILKVLPFLKESYPDIRLIFAGRGETLAETKRAVESRKLNQNVIFVGYRRNDLPELYAAMDILLLLGEGNDGSCRAALEAMACGKPVVAFGFGAINEIISDATNGMIARDQDIEDLKTKLLILLKDMELRIKTGKEARLTAEKYFDNEIEARAYEKLCIDLLR</sequence>
<dbReference type="STRING" id="1817883.A3G31_04220"/>
<dbReference type="InterPro" id="IPR001296">
    <property type="entry name" value="Glyco_trans_1"/>
</dbReference>
<evidence type="ECO:0000313" key="3">
    <source>
        <dbReference type="EMBL" id="OGL54036.1"/>
    </source>
</evidence>
<dbReference type="CDD" id="cd03801">
    <property type="entry name" value="GT4_PimA-like"/>
    <property type="match status" value="1"/>
</dbReference>
<reference evidence="3 4" key="1">
    <citation type="journal article" date="2016" name="Nat. Commun.">
        <title>Thousands of microbial genomes shed light on interconnected biogeochemical processes in an aquifer system.</title>
        <authorList>
            <person name="Anantharaman K."/>
            <person name="Brown C.T."/>
            <person name="Hug L.A."/>
            <person name="Sharon I."/>
            <person name="Castelle C.J."/>
            <person name="Probst A.J."/>
            <person name="Thomas B.C."/>
            <person name="Singh A."/>
            <person name="Wilkins M.J."/>
            <person name="Karaoz U."/>
            <person name="Brodie E.L."/>
            <person name="Williams K.H."/>
            <person name="Hubbard S.S."/>
            <person name="Banfield J.F."/>
        </authorList>
    </citation>
    <scope>NUCLEOTIDE SEQUENCE [LARGE SCALE GENOMIC DNA]</scope>
</reference>
<comment type="caution">
    <text evidence="3">The sequence shown here is derived from an EMBL/GenBank/DDBJ whole genome shotgun (WGS) entry which is preliminary data.</text>
</comment>
<dbReference type="AlphaFoldDB" id="A0A1F7SJR9"/>
<feature type="domain" description="Glycosyltransferase subfamily 4-like N-terminal" evidence="2">
    <location>
        <begin position="17"/>
        <end position="175"/>
    </location>
</feature>
<dbReference type="Pfam" id="PF13439">
    <property type="entry name" value="Glyco_transf_4"/>
    <property type="match status" value="1"/>
</dbReference>
<evidence type="ECO:0000259" key="2">
    <source>
        <dbReference type="Pfam" id="PF13439"/>
    </source>
</evidence>
<name>A0A1F7SJR9_9BACT</name>